<organism evidence="5 6">
    <name type="scientific">Cryptosporidium xiaoi</name>
    <dbReference type="NCBI Taxonomy" id="659607"/>
    <lineage>
        <taxon>Eukaryota</taxon>
        <taxon>Sar</taxon>
        <taxon>Alveolata</taxon>
        <taxon>Apicomplexa</taxon>
        <taxon>Conoidasida</taxon>
        <taxon>Coccidia</taxon>
        <taxon>Eucoccidiorida</taxon>
        <taxon>Eimeriorina</taxon>
        <taxon>Cryptosporidiidae</taxon>
        <taxon>Cryptosporidium</taxon>
    </lineage>
</organism>
<dbReference type="Pfam" id="PF00439">
    <property type="entry name" value="Bromodomain"/>
    <property type="match status" value="1"/>
</dbReference>
<comment type="caution">
    <text evidence="5">The sequence shown here is derived from an EMBL/GenBank/DDBJ whole genome shotgun (WGS) entry which is preliminary data.</text>
</comment>
<dbReference type="PROSITE" id="PS50014">
    <property type="entry name" value="BROMODOMAIN_2"/>
    <property type="match status" value="1"/>
</dbReference>
<feature type="region of interest" description="Disordered" evidence="3">
    <location>
        <begin position="1"/>
        <end position="30"/>
    </location>
</feature>
<dbReference type="AlphaFoldDB" id="A0AAV9Y457"/>
<reference evidence="5 6" key="1">
    <citation type="submission" date="2023-10" db="EMBL/GenBank/DDBJ databases">
        <title>Comparative genomics analysis reveals potential genetic determinants of host preference in Cryptosporidium xiaoi.</title>
        <authorList>
            <person name="Xiao L."/>
            <person name="Li J."/>
        </authorList>
    </citation>
    <scope>NUCLEOTIDE SEQUENCE [LARGE SCALE GENOMIC DNA]</scope>
    <source>
        <strain evidence="5 6">52996</strain>
    </source>
</reference>
<evidence type="ECO:0000256" key="2">
    <source>
        <dbReference type="PROSITE-ProRule" id="PRU00035"/>
    </source>
</evidence>
<evidence type="ECO:0000313" key="5">
    <source>
        <dbReference type="EMBL" id="KAK6590990.1"/>
    </source>
</evidence>
<feature type="compositionally biased region" description="Low complexity" evidence="3">
    <location>
        <begin position="13"/>
        <end position="24"/>
    </location>
</feature>
<name>A0AAV9Y457_9CRYT</name>
<protein>
    <recommendedName>
        <fullName evidence="4">Bromo domain-containing protein</fullName>
    </recommendedName>
</protein>
<evidence type="ECO:0000256" key="1">
    <source>
        <dbReference type="ARBA" id="ARBA00023117"/>
    </source>
</evidence>
<accession>A0AAV9Y457</accession>
<dbReference type="CDD" id="cd04369">
    <property type="entry name" value="Bromodomain"/>
    <property type="match status" value="1"/>
</dbReference>
<dbReference type="PRINTS" id="PR00503">
    <property type="entry name" value="BROMODOMAIN"/>
</dbReference>
<dbReference type="PROSITE" id="PS00633">
    <property type="entry name" value="BROMODOMAIN_1"/>
    <property type="match status" value="1"/>
</dbReference>
<evidence type="ECO:0000256" key="3">
    <source>
        <dbReference type="SAM" id="MobiDB-lite"/>
    </source>
</evidence>
<gene>
    <name evidence="5" type="ORF">RS030_111818</name>
</gene>
<sequence>MGLREKRREEVSSGESGNNGSESDNNLRNKDYSQEYNKVLNRLKEHPDSEPFLEPVNWKRLGLDNYLSIVKNPMDLKTIEKKVKSNSYLIPEKFWEDIELIWYNCQLYNHESSEVYQQSVNLEAFSNDLKNNLFSFLSKKNNSKRKYDYSDSSTNNDNNSGLYKRALLCQRVSKLSSELIPFVIKHIYSEDQSILHHCGENKFAIDFEYMDDRLVSTTSAITKRLLKMQQISD</sequence>
<dbReference type="InterPro" id="IPR001487">
    <property type="entry name" value="Bromodomain"/>
</dbReference>
<dbReference type="InterPro" id="IPR036427">
    <property type="entry name" value="Bromodomain-like_sf"/>
</dbReference>
<dbReference type="SUPFAM" id="SSF47370">
    <property type="entry name" value="Bromodomain"/>
    <property type="match status" value="1"/>
</dbReference>
<feature type="compositionally biased region" description="Basic and acidic residues" evidence="3">
    <location>
        <begin position="1"/>
        <end position="11"/>
    </location>
</feature>
<keyword evidence="6" id="KW-1185">Reference proteome</keyword>
<keyword evidence="1 2" id="KW-0103">Bromodomain</keyword>
<dbReference type="Proteomes" id="UP001311799">
    <property type="component" value="Unassembled WGS sequence"/>
</dbReference>
<dbReference type="InterPro" id="IPR018359">
    <property type="entry name" value="Bromodomain_CS"/>
</dbReference>
<dbReference type="Gene3D" id="1.20.920.10">
    <property type="entry name" value="Bromodomain-like"/>
    <property type="match status" value="1"/>
</dbReference>
<dbReference type="PANTHER" id="PTHR45926">
    <property type="entry name" value="OSJNBA0053K19.4 PROTEIN"/>
    <property type="match status" value="1"/>
</dbReference>
<evidence type="ECO:0000259" key="4">
    <source>
        <dbReference type="PROSITE" id="PS50014"/>
    </source>
</evidence>
<proteinExistence type="predicted"/>
<dbReference type="SMART" id="SM00297">
    <property type="entry name" value="BROMO"/>
    <property type="match status" value="1"/>
</dbReference>
<dbReference type="EMBL" id="JAWDEY010000002">
    <property type="protein sequence ID" value="KAK6590990.1"/>
    <property type="molecule type" value="Genomic_DNA"/>
</dbReference>
<feature type="domain" description="Bromo" evidence="4">
    <location>
        <begin position="44"/>
        <end position="116"/>
    </location>
</feature>
<evidence type="ECO:0000313" key="6">
    <source>
        <dbReference type="Proteomes" id="UP001311799"/>
    </source>
</evidence>